<dbReference type="AlphaFoldDB" id="A0A8X8ZTT9"/>
<evidence type="ECO:0000256" key="4">
    <source>
        <dbReference type="ARBA" id="ARBA00023242"/>
    </source>
</evidence>
<dbReference type="PANTHER" id="PTHR31314">
    <property type="entry name" value="MYB FAMILY TRANSCRIPTION FACTOR PHL7-LIKE"/>
    <property type="match status" value="1"/>
</dbReference>
<evidence type="ECO:0000256" key="2">
    <source>
        <dbReference type="ARBA" id="ARBA00023015"/>
    </source>
</evidence>
<reference evidence="7" key="2">
    <citation type="submission" date="2020-08" db="EMBL/GenBank/DDBJ databases">
        <title>Plant Genome Project.</title>
        <authorList>
            <person name="Zhang R.-G."/>
        </authorList>
    </citation>
    <scope>NUCLEOTIDE SEQUENCE</scope>
    <source>
        <strain evidence="7">Huo1</strain>
        <tissue evidence="7">Leaf</tissue>
    </source>
</reference>
<sequence>MSLSGEEDKKMAASSDSSANLSSIDLNEDACSNIVVEDPMVQMSGISIQEGEQGRSEDDNDNDNEDGKDKKNAVRQYIRSKMPRLKWTPELHLSFVHAIERLGGQERATPKAVLQLMNVRGLGISHVKSHLQMYRGKKLDESGRGRANRIYIQGRGYFSSSSSPYTEKCRPFHELRMENGGIVFSRNLNNQLDHNYHQIKPLSSSSYRYHPWSSYRHEPKVRFGPGLISEVGTLEKRSISSRILEGRRWLQDQSKEKEISKSNNNWNLRPQSRWNSNSIDSIHINYHQKSGFLASHNSKHNLENIIQMNEEKKWFPADLKLGLSLSLSSSKDGNDHSDINTKLSLALTPHSSTAT</sequence>
<keyword evidence="2" id="KW-0805">Transcription regulation</keyword>
<dbReference type="GO" id="GO:0003677">
    <property type="term" value="F:DNA binding"/>
    <property type="evidence" value="ECO:0007669"/>
    <property type="project" value="InterPro"/>
</dbReference>
<dbReference type="Proteomes" id="UP000298416">
    <property type="component" value="Unassembled WGS sequence"/>
</dbReference>
<name>A0A8X8ZTT9_SALSN</name>
<feature type="domain" description="HTH myb-type" evidence="6">
    <location>
        <begin position="79"/>
        <end position="139"/>
    </location>
</feature>
<dbReference type="NCBIfam" id="TIGR01557">
    <property type="entry name" value="myb_SHAQKYF"/>
    <property type="match status" value="1"/>
</dbReference>
<comment type="caution">
    <text evidence="7">The sequence shown here is derived from an EMBL/GenBank/DDBJ whole genome shotgun (WGS) entry which is preliminary data.</text>
</comment>
<dbReference type="SUPFAM" id="SSF46689">
    <property type="entry name" value="Homeodomain-like"/>
    <property type="match status" value="1"/>
</dbReference>
<evidence type="ECO:0000256" key="3">
    <source>
        <dbReference type="ARBA" id="ARBA00023163"/>
    </source>
</evidence>
<dbReference type="InterPro" id="IPR017930">
    <property type="entry name" value="Myb_dom"/>
</dbReference>
<proteinExistence type="predicted"/>
<dbReference type="PANTHER" id="PTHR31314:SF174">
    <property type="entry name" value="OS02G0241200 PROTEIN"/>
    <property type="match status" value="1"/>
</dbReference>
<accession>A0A8X8ZTT9</accession>
<keyword evidence="4" id="KW-0539">Nucleus</keyword>
<evidence type="ECO:0000313" key="8">
    <source>
        <dbReference type="Proteomes" id="UP000298416"/>
    </source>
</evidence>
<dbReference type="InterPro" id="IPR006447">
    <property type="entry name" value="Myb_dom_plants"/>
</dbReference>
<gene>
    <name evidence="7" type="ORF">SASPL_124088</name>
</gene>
<dbReference type="InterPro" id="IPR001005">
    <property type="entry name" value="SANT/Myb"/>
</dbReference>
<dbReference type="Pfam" id="PF00249">
    <property type="entry name" value="Myb_DNA-binding"/>
    <property type="match status" value="1"/>
</dbReference>
<dbReference type="GO" id="GO:0005634">
    <property type="term" value="C:nucleus"/>
    <property type="evidence" value="ECO:0007669"/>
    <property type="project" value="UniProtKB-SubCell"/>
</dbReference>
<evidence type="ECO:0000259" key="6">
    <source>
        <dbReference type="PROSITE" id="PS51294"/>
    </source>
</evidence>
<dbReference type="InterPro" id="IPR046955">
    <property type="entry name" value="PHR1-like"/>
</dbReference>
<protein>
    <recommendedName>
        <fullName evidence="6">HTH myb-type domain-containing protein</fullName>
    </recommendedName>
</protein>
<feature type="compositionally biased region" description="Basic and acidic residues" evidence="5">
    <location>
        <begin position="1"/>
        <end position="11"/>
    </location>
</feature>
<dbReference type="InterPro" id="IPR009057">
    <property type="entry name" value="Homeodomain-like_sf"/>
</dbReference>
<evidence type="ECO:0000256" key="1">
    <source>
        <dbReference type="ARBA" id="ARBA00004123"/>
    </source>
</evidence>
<evidence type="ECO:0000256" key="5">
    <source>
        <dbReference type="SAM" id="MobiDB-lite"/>
    </source>
</evidence>
<evidence type="ECO:0000313" key="7">
    <source>
        <dbReference type="EMBL" id="KAG6416653.1"/>
    </source>
</evidence>
<dbReference type="FunFam" id="1.10.10.60:FF:000002">
    <property type="entry name" value="Myb family transcription factor"/>
    <property type="match status" value="1"/>
</dbReference>
<dbReference type="GO" id="GO:0003700">
    <property type="term" value="F:DNA-binding transcription factor activity"/>
    <property type="evidence" value="ECO:0007669"/>
    <property type="project" value="InterPro"/>
</dbReference>
<feature type="compositionally biased region" description="Low complexity" evidence="5">
    <location>
        <begin position="12"/>
        <end position="24"/>
    </location>
</feature>
<feature type="region of interest" description="Disordered" evidence="5">
    <location>
        <begin position="42"/>
        <end position="73"/>
    </location>
</feature>
<keyword evidence="8" id="KW-1185">Reference proteome</keyword>
<reference evidence="7" key="1">
    <citation type="submission" date="2018-01" db="EMBL/GenBank/DDBJ databases">
        <authorList>
            <person name="Mao J.F."/>
        </authorList>
    </citation>
    <scope>NUCLEOTIDE SEQUENCE</scope>
    <source>
        <strain evidence="7">Huo1</strain>
        <tissue evidence="7">Leaf</tissue>
    </source>
</reference>
<feature type="region of interest" description="Disordered" evidence="5">
    <location>
        <begin position="1"/>
        <end position="24"/>
    </location>
</feature>
<keyword evidence="3" id="KW-0804">Transcription</keyword>
<organism evidence="7">
    <name type="scientific">Salvia splendens</name>
    <name type="common">Scarlet sage</name>
    <dbReference type="NCBI Taxonomy" id="180675"/>
    <lineage>
        <taxon>Eukaryota</taxon>
        <taxon>Viridiplantae</taxon>
        <taxon>Streptophyta</taxon>
        <taxon>Embryophyta</taxon>
        <taxon>Tracheophyta</taxon>
        <taxon>Spermatophyta</taxon>
        <taxon>Magnoliopsida</taxon>
        <taxon>eudicotyledons</taxon>
        <taxon>Gunneridae</taxon>
        <taxon>Pentapetalae</taxon>
        <taxon>asterids</taxon>
        <taxon>lamiids</taxon>
        <taxon>Lamiales</taxon>
        <taxon>Lamiaceae</taxon>
        <taxon>Nepetoideae</taxon>
        <taxon>Mentheae</taxon>
        <taxon>Salviinae</taxon>
        <taxon>Salvia</taxon>
        <taxon>Salvia subgen. Calosphace</taxon>
        <taxon>core Calosphace</taxon>
    </lineage>
</organism>
<dbReference type="Gene3D" id="1.10.10.60">
    <property type="entry name" value="Homeodomain-like"/>
    <property type="match status" value="1"/>
</dbReference>
<dbReference type="EMBL" id="PNBA02000008">
    <property type="protein sequence ID" value="KAG6416653.1"/>
    <property type="molecule type" value="Genomic_DNA"/>
</dbReference>
<comment type="subcellular location">
    <subcellularLocation>
        <location evidence="1">Nucleus</location>
    </subcellularLocation>
</comment>
<dbReference type="PROSITE" id="PS51294">
    <property type="entry name" value="HTH_MYB"/>
    <property type="match status" value="1"/>
</dbReference>